<dbReference type="Pfam" id="PF22117">
    <property type="entry name" value="Fer4_Nqo3"/>
    <property type="match status" value="1"/>
</dbReference>
<evidence type="ECO:0000256" key="9">
    <source>
        <dbReference type="ARBA" id="ARBA00034078"/>
    </source>
</evidence>
<dbReference type="AlphaFoldDB" id="A0A0S0IMB2"/>
<protein>
    <recommendedName>
        <fullName evidence="11">NADH-ubiquinone oxidoreductase 75 kDa subunit</fullName>
    </recommendedName>
</protein>
<evidence type="ECO:0000259" key="12">
    <source>
        <dbReference type="PROSITE" id="PS51669"/>
    </source>
</evidence>
<feature type="domain" description="4Fe-4S Mo/W bis-MGD-type" evidence="12">
    <location>
        <begin position="217"/>
        <end position="273"/>
    </location>
</feature>
<keyword evidence="6" id="KW-0408">Iron</keyword>
<proteinExistence type="inferred from homology"/>
<evidence type="ECO:0000256" key="7">
    <source>
        <dbReference type="ARBA" id="ARBA00023014"/>
    </source>
</evidence>
<dbReference type="SUPFAM" id="SSF54292">
    <property type="entry name" value="2Fe-2S ferredoxin-like"/>
    <property type="match status" value="1"/>
</dbReference>
<dbReference type="InterPro" id="IPR006963">
    <property type="entry name" value="Mopterin_OxRdtase_4Fe-4S_dom"/>
</dbReference>
<dbReference type="InterPro" id="IPR001041">
    <property type="entry name" value="2Fe-2S_ferredoxin-type"/>
</dbReference>
<evidence type="ECO:0000256" key="8">
    <source>
        <dbReference type="ARBA" id="ARBA00023027"/>
    </source>
</evidence>
<dbReference type="SUPFAM" id="SSF54862">
    <property type="entry name" value="4Fe-4S ferredoxins"/>
    <property type="match status" value="1"/>
</dbReference>
<dbReference type="Pfam" id="PF00384">
    <property type="entry name" value="Molybdopterin"/>
    <property type="match status" value="1"/>
</dbReference>
<dbReference type="PANTHER" id="PTHR43105:SF13">
    <property type="entry name" value="NADH-UBIQUINONE OXIDOREDUCTASE 75 KDA SUBUNIT, MITOCHONDRIAL"/>
    <property type="match status" value="1"/>
</dbReference>
<dbReference type="InterPro" id="IPR054351">
    <property type="entry name" value="NADH_UbQ_OxRdtase_ferredoxin"/>
</dbReference>
<dbReference type="CDD" id="cd00207">
    <property type="entry name" value="fer2"/>
    <property type="match status" value="1"/>
</dbReference>
<dbReference type="Gene3D" id="3.30.70.20">
    <property type="match status" value="1"/>
</dbReference>
<organism evidence="14">
    <name type="scientific">Acanthamoeba polyphaga</name>
    <name type="common">Amoeba</name>
    <dbReference type="NCBI Taxonomy" id="5757"/>
    <lineage>
        <taxon>Eukaryota</taxon>
        <taxon>Amoebozoa</taxon>
        <taxon>Discosea</taxon>
        <taxon>Longamoebia</taxon>
        <taxon>Centramoebida</taxon>
        <taxon>Acanthamoebidae</taxon>
        <taxon>Acanthamoeba</taxon>
    </lineage>
</organism>
<dbReference type="EMBL" id="KP054475">
    <property type="protein sequence ID" value="ALG41014.1"/>
    <property type="molecule type" value="Genomic_DNA"/>
</dbReference>
<dbReference type="SUPFAM" id="SSF53706">
    <property type="entry name" value="Formate dehydrogenase/DMSO reductase, domains 1-3"/>
    <property type="match status" value="1"/>
</dbReference>
<sequence length="680" mass="78357">MKNISFKINDFQYTINNKLTLIQACLKNKVDVPRFCFHEKLSIAGNCRMCLVEDLKQVKPLASCAINVSNSMSIYTNTLKVKKARESVLEFLLANHPLDCPICDQGGECDLQDQSIVFGSDRGRFYEFKRAVEDKDCGPLIKTIMNRCIHCTRCVRFSNEVAGINILGITGRGSKMEIGFYIENLMRSELSGNVIDLCPVGALTSKPFAFTSRPWELKSYNSIDILDSLHSNIRVDVRGTKIMRVLPRVNYDLNEDWITDKIRFSYDSFRRQRLYDPMIKVGGTFLKIGWKKSMLFVKKLFYSFINSNNQSSFIPLRGYMGDHLDLETIYIFKRFLLLNGSNFFLPTVQSSVCNDITSLYSFNTPLTRLNESDFCMLLDINLRVELPIVNSKLKHLVSKKMLPVFVIGFYSNFNYFVKHISSSSKTLLKVLEGSHWLSTKIAKGFSYRPLFLVGDSSSLLNTNLLAFLFRFTNISCDNWNGLNIISNDSSYFALKEFNFSSAHSQNNDLLNFPINFILNFDKVALANPHAFQIYQGHHGDINAINSDLIFPSTSFIEKNTFYSNSLAVVQKTKRVLFNPGNSRDDWKILNALIDNFGFSYFKVKSSFDLISFLSESTPFILYKRSSILRFFIPYGQTFYHFFNYFSINNNYYMSDSITRNSKIMSLCFSRFKTKDYNFFK</sequence>
<dbReference type="SMART" id="SM00929">
    <property type="entry name" value="NADH-G_4Fe-4S_3"/>
    <property type="match status" value="1"/>
</dbReference>
<dbReference type="CDD" id="cd02774">
    <property type="entry name" value="MopB_Res-Cmplx1_Nad11-M"/>
    <property type="match status" value="1"/>
</dbReference>
<dbReference type="InterPro" id="IPR036010">
    <property type="entry name" value="2Fe-2S_ferredoxin-like_sf"/>
</dbReference>
<feature type="domain" description="4Fe-4S His(Cys)3-ligated-type" evidence="13">
    <location>
        <begin position="80"/>
        <end position="119"/>
    </location>
</feature>
<dbReference type="Pfam" id="PF10588">
    <property type="entry name" value="NADH-G_4Fe-4S_3"/>
    <property type="match status" value="1"/>
</dbReference>
<keyword evidence="5" id="KW-1278">Translocase</keyword>
<evidence type="ECO:0000259" key="13">
    <source>
        <dbReference type="PROSITE" id="PS51839"/>
    </source>
</evidence>
<evidence type="ECO:0000256" key="2">
    <source>
        <dbReference type="ARBA" id="ARBA00005404"/>
    </source>
</evidence>
<dbReference type="GO" id="GO:0016020">
    <property type="term" value="C:membrane"/>
    <property type="evidence" value="ECO:0007669"/>
    <property type="project" value="InterPro"/>
</dbReference>
<gene>
    <name evidence="14" type="primary">nad11</name>
</gene>
<name>A0A0S0IMB2_ACAPO</name>
<evidence type="ECO:0000256" key="6">
    <source>
        <dbReference type="ARBA" id="ARBA00023004"/>
    </source>
</evidence>
<dbReference type="NCBIfam" id="TIGR01973">
    <property type="entry name" value="NuoG"/>
    <property type="match status" value="1"/>
</dbReference>
<dbReference type="GO" id="GO:0016651">
    <property type="term" value="F:oxidoreductase activity, acting on NAD(P)H"/>
    <property type="evidence" value="ECO:0007669"/>
    <property type="project" value="InterPro"/>
</dbReference>
<dbReference type="Pfam" id="PF13510">
    <property type="entry name" value="Fer2_4"/>
    <property type="match status" value="1"/>
</dbReference>
<dbReference type="GO" id="GO:0042773">
    <property type="term" value="P:ATP synthesis coupled electron transport"/>
    <property type="evidence" value="ECO:0007669"/>
    <property type="project" value="InterPro"/>
</dbReference>
<dbReference type="Gene3D" id="3.10.20.740">
    <property type="match status" value="1"/>
</dbReference>
<comment type="function">
    <text evidence="10">Core subunit of the mitochondrial membrane respiratory chain NADH dehydrogenase (Complex I) that is believed to belong to the minimal assembly required for catalysis. Complex I functions in the transfer of electrons from NADH to the respiratory chain. The immediate electron acceptor for the enzyme is believed to be ubiquinone. This is the largest subunit of complex I and it is a component of the iron-sulfur (IP) fragment of the enzyme. It may form part of the active site crevice where NADH is oxidized.</text>
</comment>
<dbReference type="GO" id="GO:0008137">
    <property type="term" value="F:NADH dehydrogenase (ubiquinone) activity"/>
    <property type="evidence" value="ECO:0007669"/>
    <property type="project" value="InterPro"/>
</dbReference>
<dbReference type="InterPro" id="IPR000283">
    <property type="entry name" value="NADH_UbQ_OxRdtase_75kDa_su_CS"/>
</dbReference>
<dbReference type="InterPro" id="IPR050123">
    <property type="entry name" value="Prok_molybdopt-oxidoreductase"/>
</dbReference>
<dbReference type="PROSITE" id="PS00642">
    <property type="entry name" value="COMPLEX1_75K_2"/>
    <property type="match status" value="1"/>
</dbReference>
<keyword evidence="4" id="KW-0479">Metal-binding</keyword>
<comment type="similarity">
    <text evidence="2">Belongs to the complex I 75 kDa subunit family.</text>
</comment>
<dbReference type="PANTHER" id="PTHR43105">
    <property type="entry name" value="RESPIRATORY NITRATE REDUCTASE"/>
    <property type="match status" value="1"/>
</dbReference>
<dbReference type="Gene3D" id="3.40.50.740">
    <property type="match status" value="1"/>
</dbReference>
<evidence type="ECO:0000256" key="10">
    <source>
        <dbReference type="ARBA" id="ARBA00054960"/>
    </source>
</evidence>
<evidence type="ECO:0000256" key="11">
    <source>
        <dbReference type="ARBA" id="ARBA00073002"/>
    </source>
</evidence>
<dbReference type="GO" id="GO:0051539">
    <property type="term" value="F:4 iron, 4 sulfur cluster binding"/>
    <property type="evidence" value="ECO:0007669"/>
    <property type="project" value="UniProtKB-KW"/>
</dbReference>
<reference evidence="14" key="1">
    <citation type="journal article" date="2019" name="Microbiol. Resour. Announc.">
        <title>Remarkable Features of Mitochondrial DNA of Acanthamoeba polyphaga Linc Ap-1, Revealed by Whole-Genome Sequencing.</title>
        <authorList>
            <person name="Karlyshev A.V."/>
        </authorList>
    </citation>
    <scope>NUCLEOTIDE SEQUENCE</scope>
    <source>
        <strain evidence="14">Linc Ap-1</strain>
    </source>
</reference>
<keyword evidence="14" id="KW-0496">Mitochondrion</keyword>
<comment type="cofactor">
    <cofactor evidence="9">
        <name>[2Fe-2S] cluster</name>
        <dbReference type="ChEBI" id="CHEBI:190135"/>
    </cofactor>
</comment>
<dbReference type="Pfam" id="PF22151">
    <property type="entry name" value="Fer4_NDSU1"/>
    <property type="match status" value="1"/>
</dbReference>
<dbReference type="PROSITE" id="PS00643">
    <property type="entry name" value="COMPLEX1_75K_3"/>
    <property type="match status" value="1"/>
</dbReference>
<evidence type="ECO:0000256" key="1">
    <source>
        <dbReference type="ARBA" id="ARBA00001966"/>
    </source>
</evidence>
<dbReference type="GO" id="GO:0046872">
    <property type="term" value="F:metal ion binding"/>
    <property type="evidence" value="ECO:0007669"/>
    <property type="project" value="UniProtKB-KW"/>
</dbReference>
<dbReference type="FunFam" id="3.30.70.20:FF:000002">
    <property type="entry name" value="NADH-ubiquinone oxidoreductase 75 kDa subunit"/>
    <property type="match status" value="1"/>
</dbReference>
<dbReference type="InterPro" id="IPR019574">
    <property type="entry name" value="NADH_UbQ_OxRdtase_Gsu_4Fe4S-bd"/>
</dbReference>
<accession>A0A0S0IMB2</accession>
<dbReference type="FunFam" id="3.10.20.740:FF:000001">
    <property type="entry name" value="NADH-quinone oxidoreductase subunit G"/>
    <property type="match status" value="1"/>
</dbReference>
<geneLocation type="mitochondrion" evidence="14"/>
<comment type="cofactor">
    <cofactor evidence="1">
        <name>[4Fe-4S] cluster</name>
        <dbReference type="ChEBI" id="CHEBI:49883"/>
    </cofactor>
</comment>
<evidence type="ECO:0000313" key="14">
    <source>
        <dbReference type="EMBL" id="ALG41014.1"/>
    </source>
</evidence>
<keyword evidence="3" id="KW-0004">4Fe-4S</keyword>
<dbReference type="PROSITE" id="PS51839">
    <property type="entry name" value="4FE4S_HC3"/>
    <property type="match status" value="1"/>
</dbReference>
<evidence type="ECO:0000256" key="5">
    <source>
        <dbReference type="ARBA" id="ARBA00022967"/>
    </source>
</evidence>
<dbReference type="PROSITE" id="PS51669">
    <property type="entry name" value="4FE4S_MOW_BIS_MGD"/>
    <property type="match status" value="1"/>
</dbReference>
<evidence type="ECO:0000256" key="4">
    <source>
        <dbReference type="ARBA" id="ARBA00022723"/>
    </source>
</evidence>
<keyword evidence="7" id="KW-0411">Iron-sulfur</keyword>
<evidence type="ECO:0000256" key="3">
    <source>
        <dbReference type="ARBA" id="ARBA00022485"/>
    </source>
</evidence>
<dbReference type="InterPro" id="IPR010228">
    <property type="entry name" value="NADH_UbQ_OxRdtase_Gsu"/>
</dbReference>
<dbReference type="InterPro" id="IPR006656">
    <property type="entry name" value="Mopterin_OxRdtase"/>
</dbReference>
<keyword evidence="8" id="KW-0520">NAD</keyword>